<organism evidence="10 11">
    <name type="scientific">Proteiniclasticum ruminis</name>
    <dbReference type="NCBI Taxonomy" id="398199"/>
    <lineage>
        <taxon>Bacteria</taxon>
        <taxon>Bacillati</taxon>
        <taxon>Bacillota</taxon>
        <taxon>Clostridia</taxon>
        <taxon>Eubacteriales</taxon>
        <taxon>Clostridiaceae</taxon>
        <taxon>Proteiniclasticum</taxon>
    </lineage>
</organism>
<dbReference type="PRINTS" id="PR00124">
    <property type="entry name" value="ATPASEC"/>
</dbReference>
<reference evidence="10 11" key="1">
    <citation type="submission" date="2016-10" db="EMBL/GenBank/DDBJ databases">
        <authorList>
            <person name="de Groot N.N."/>
        </authorList>
    </citation>
    <scope>NUCLEOTIDE SEQUENCE [LARGE SCALE GENOMIC DNA]</scope>
    <source>
        <strain evidence="10 11">ML2</strain>
    </source>
</reference>
<protein>
    <recommendedName>
        <fullName evidence="6">ATP synthase F(0) sector subunit c</fullName>
    </recommendedName>
    <alternativeName>
        <fullName evidence="7">F-type ATPase subunit c</fullName>
    </alternativeName>
</protein>
<feature type="transmembrane region" description="Helical" evidence="8">
    <location>
        <begin position="85"/>
        <end position="113"/>
    </location>
</feature>
<dbReference type="SUPFAM" id="SSF81333">
    <property type="entry name" value="F1F0 ATP synthase subunit C"/>
    <property type="match status" value="1"/>
</dbReference>
<feature type="domain" description="V-ATPase proteolipid subunit C-like" evidence="9">
    <location>
        <begin position="86"/>
        <end position="145"/>
    </location>
</feature>
<evidence type="ECO:0000256" key="6">
    <source>
        <dbReference type="ARBA" id="ARBA00032200"/>
    </source>
</evidence>
<evidence type="ECO:0000256" key="7">
    <source>
        <dbReference type="ARBA" id="ARBA00032887"/>
    </source>
</evidence>
<comment type="similarity">
    <text evidence="2">Belongs to the ATPase C chain family.</text>
</comment>
<evidence type="ECO:0000256" key="2">
    <source>
        <dbReference type="ARBA" id="ARBA00006704"/>
    </source>
</evidence>
<dbReference type="STRING" id="398199.SAMN05421804_101322"/>
<dbReference type="Gene3D" id="1.20.120.610">
    <property type="entry name" value="lithium bound rotor ring of v- atpase"/>
    <property type="match status" value="1"/>
</dbReference>
<name>A0A1I4YRA5_9CLOT</name>
<dbReference type="eggNOG" id="COG0636">
    <property type="taxonomic scope" value="Bacteria"/>
</dbReference>
<evidence type="ECO:0000256" key="3">
    <source>
        <dbReference type="ARBA" id="ARBA00022692"/>
    </source>
</evidence>
<keyword evidence="11" id="KW-1185">Reference proteome</keyword>
<dbReference type="CDD" id="cd18120">
    <property type="entry name" value="ATP-synt_Vo_Ao_c"/>
    <property type="match status" value="1"/>
</dbReference>
<dbReference type="Proteomes" id="UP000181899">
    <property type="component" value="Unassembled WGS sequence"/>
</dbReference>
<evidence type="ECO:0000256" key="5">
    <source>
        <dbReference type="ARBA" id="ARBA00023136"/>
    </source>
</evidence>
<evidence type="ECO:0000256" key="8">
    <source>
        <dbReference type="SAM" id="Phobius"/>
    </source>
</evidence>
<dbReference type="GO" id="GO:0015078">
    <property type="term" value="F:proton transmembrane transporter activity"/>
    <property type="evidence" value="ECO:0007669"/>
    <property type="project" value="InterPro"/>
</dbReference>
<keyword evidence="4 8" id="KW-1133">Transmembrane helix</keyword>
<dbReference type="GO" id="GO:0015986">
    <property type="term" value="P:proton motive force-driven ATP synthesis"/>
    <property type="evidence" value="ECO:0007669"/>
    <property type="project" value="InterPro"/>
</dbReference>
<dbReference type="InterPro" id="IPR000454">
    <property type="entry name" value="ATP_synth_F0_csu"/>
</dbReference>
<dbReference type="AlphaFoldDB" id="A0A1I4YRA5"/>
<accession>A0A1I4YRA5</accession>
<gene>
    <name evidence="10" type="ORF">SAMN04488695_101731</name>
</gene>
<dbReference type="InterPro" id="IPR002379">
    <property type="entry name" value="ATPase_proteolipid_c-like_dom"/>
</dbReference>
<feature type="transmembrane region" description="Helical" evidence="8">
    <location>
        <begin position="38"/>
        <end position="65"/>
    </location>
</feature>
<evidence type="ECO:0000313" key="11">
    <source>
        <dbReference type="Proteomes" id="UP000181899"/>
    </source>
</evidence>
<keyword evidence="5 8" id="KW-0472">Membrane</keyword>
<feature type="transmembrane region" description="Helical" evidence="8">
    <location>
        <begin position="7"/>
        <end position="26"/>
    </location>
</feature>
<feature type="transmembrane region" description="Helical" evidence="8">
    <location>
        <begin position="125"/>
        <end position="146"/>
    </location>
</feature>
<dbReference type="InterPro" id="IPR035921">
    <property type="entry name" value="F/V-ATP_Csub_sf"/>
</dbReference>
<dbReference type="GO" id="GO:0045259">
    <property type="term" value="C:proton-transporting ATP synthase complex"/>
    <property type="evidence" value="ECO:0007669"/>
    <property type="project" value="InterPro"/>
</dbReference>
<dbReference type="Pfam" id="PF00137">
    <property type="entry name" value="ATP-synt_C"/>
    <property type="match status" value="1"/>
</dbReference>
<evidence type="ECO:0000259" key="9">
    <source>
        <dbReference type="Pfam" id="PF00137"/>
    </source>
</evidence>
<evidence type="ECO:0000256" key="4">
    <source>
        <dbReference type="ARBA" id="ARBA00022989"/>
    </source>
</evidence>
<comment type="subcellular location">
    <subcellularLocation>
        <location evidence="1">Membrane</location>
        <topology evidence="1">Multi-pass membrane protein</topology>
    </subcellularLocation>
</comment>
<evidence type="ECO:0000256" key="1">
    <source>
        <dbReference type="ARBA" id="ARBA00004141"/>
    </source>
</evidence>
<keyword evidence="3 8" id="KW-0812">Transmembrane</keyword>
<proteinExistence type="inferred from homology"/>
<sequence>MLNMIELLVPMVLIVLISLPLIKVFKGNLNAQSAKTRLITHIVMFFVVVIGSVLFSVGDFSVLAAEETAAAGESITGTIAQGLGFISAALATGMSALGAGIAVAAAAPAAIGAFSENEKNFGKSLIFVALGEGVAIYGLLISILIINKL</sequence>
<dbReference type="RefSeq" id="WP_074910405.1">
    <property type="nucleotide sequence ID" value="NZ_FOVK01000001.1"/>
</dbReference>
<dbReference type="EMBL" id="FOVK01000001">
    <property type="protein sequence ID" value="SFN40159.1"/>
    <property type="molecule type" value="Genomic_DNA"/>
</dbReference>
<evidence type="ECO:0000313" key="10">
    <source>
        <dbReference type="EMBL" id="SFN40159.1"/>
    </source>
</evidence>
<dbReference type="GO" id="GO:0033177">
    <property type="term" value="C:proton-transporting two-sector ATPase complex, proton-transporting domain"/>
    <property type="evidence" value="ECO:0007669"/>
    <property type="project" value="InterPro"/>
</dbReference>
<dbReference type="OrthoDB" id="5771683at2"/>